<dbReference type="Pfam" id="PF20317">
    <property type="entry name" value="HTH_60"/>
    <property type="match status" value="1"/>
</dbReference>
<comment type="caution">
    <text evidence="1">The sequence shown here is derived from an EMBL/GenBank/DDBJ whole genome shotgun (WGS) entry which is preliminary data.</text>
</comment>
<name>A0A2W0C2A3_9BACL</name>
<reference evidence="1 2" key="1">
    <citation type="submission" date="2018-01" db="EMBL/GenBank/DDBJ databases">
        <title>Genome sequence of the PGP bacterium Paenibacillus illinoisensis E3.</title>
        <authorList>
            <person name="Rolli E."/>
            <person name="Marasco R."/>
            <person name="Bessem C."/>
            <person name="Michoud G."/>
            <person name="Gaiarsa S."/>
            <person name="Borin S."/>
            <person name="Daffonchio D."/>
        </authorList>
    </citation>
    <scope>NUCLEOTIDE SEQUENCE [LARGE SCALE GENOMIC DNA]</scope>
    <source>
        <strain evidence="1 2">E3</strain>
    </source>
</reference>
<gene>
    <name evidence="1" type="ORF">PIL02S_05223</name>
</gene>
<dbReference type="Proteomes" id="UP000247459">
    <property type="component" value="Unassembled WGS sequence"/>
</dbReference>
<evidence type="ECO:0000313" key="1">
    <source>
        <dbReference type="EMBL" id="PYY25854.1"/>
    </source>
</evidence>
<dbReference type="OrthoDB" id="2859322at2"/>
<proteinExistence type="predicted"/>
<protein>
    <submittedName>
        <fullName evidence="1">Uncharacterized protein</fullName>
    </submittedName>
</protein>
<dbReference type="RefSeq" id="WP_110821992.1">
    <property type="nucleotide sequence ID" value="NZ_PRLG01000029.1"/>
</dbReference>
<organism evidence="1 2">
    <name type="scientific">Paenibacillus illinoisensis</name>
    <dbReference type="NCBI Taxonomy" id="59845"/>
    <lineage>
        <taxon>Bacteria</taxon>
        <taxon>Bacillati</taxon>
        <taxon>Bacillota</taxon>
        <taxon>Bacilli</taxon>
        <taxon>Bacillales</taxon>
        <taxon>Paenibacillaceae</taxon>
        <taxon>Paenibacillus</taxon>
    </lineage>
</organism>
<dbReference type="InterPro" id="IPR046930">
    <property type="entry name" value="HTH_60"/>
</dbReference>
<evidence type="ECO:0000313" key="2">
    <source>
        <dbReference type="Proteomes" id="UP000247459"/>
    </source>
</evidence>
<sequence>MALKLKIIQIQEVKVLLIINSSNSDGEPFNKLLEKVMATYKLSTQTLSKMSNFSEDMILGLLDDTLDIPNYSQSVISEFQQFIVLLFVGFDSIGSNERVRGVLDHLIQNLNFSADSLALFSKLETHDVLHFLENPETLSFEKRYNLATTTLFLHYVCKP</sequence>
<accession>A0A2W0C2A3</accession>
<dbReference type="AlphaFoldDB" id="A0A2W0C2A3"/>
<dbReference type="EMBL" id="PRLG01000029">
    <property type="protein sequence ID" value="PYY25854.1"/>
    <property type="molecule type" value="Genomic_DNA"/>
</dbReference>